<accession>A0A0C3PET8</accession>
<reference evidence="3" key="2">
    <citation type="submission" date="2015-01" db="EMBL/GenBank/DDBJ databases">
        <title>Evolutionary Origins and Diversification of the Mycorrhizal Mutualists.</title>
        <authorList>
            <consortium name="DOE Joint Genome Institute"/>
            <consortium name="Mycorrhizal Genomics Consortium"/>
            <person name="Kohler A."/>
            <person name="Kuo A."/>
            <person name="Nagy L.G."/>
            <person name="Floudas D."/>
            <person name="Copeland A."/>
            <person name="Barry K.W."/>
            <person name="Cichocki N."/>
            <person name="Veneault-Fourrey C."/>
            <person name="LaButti K."/>
            <person name="Lindquist E.A."/>
            <person name="Lipzen A."/>
            <person name="Lundell T."/>
            <person name="Morin E."/>
            <person name="Murat C."/>
            <person name="Riley R."/>
            <person name="Ohm R."/>
            <person name="Sun H."/>
            <person name="Tunlid A."/>
            <person name="Henrissat B."/>
            <person name="Grigoriev I.V."/>
            <person name="Hibbett D.S."/>
            <person name="Martin F."/>
        </authorList>
    </citation>
    <scope>NUCLEOTIDE SEQUENCE [LARGE SCALE GENOMIC DNA]</scope>
    <source>
        <strain evidence="3">Marx 270</strain>
    </source>
</reference>
<name>A0A0C3PET8_PISTI</name>
<evidence type="ECO:0000313" key="3">
    <source>
        <dbReference type="Proteomes" id="UP000054217"/>
    </source>
</evidence>
<reference evidence="2 3" key="1">
    <citation type="submission" date="2014-04" db="EMBL/GenBank/DDBJ databases">
        <authorList>
            <consortium name="DOE Joint Genome Institute"/>
            <person name="Kuo A."/>
            <person name="Kohler A."/>
            <person name="Costa M.D."/>
            <person name="Nagy L.G."/>
            <person name="Floudas D."/>
            <person name="Copeland A."/>
            <person name="Barry K.W."/>
            <person name="Cichocki N."/>
            <person name="Veneault-Fourrey C."/>
            <person name="LaButti K."/>
            <person name="Lindquist E.A."/>
            <person name="Lipzen A."/>
            <person name="Lundell T."/>
            <person name="Morin E."/>
            <person name="Murat C."/>
            <person name="Sun H."/>
            <person name="Tunlid A."/>
            <person name="Henrissat B."/>
            <person name="Grigoriev I.V."/>
            <person name="Hibbett D.S."/>
            <person name="Martin F."/>
            <person name="Nordberg H.P."/>
            <person name="Cantor M.N."/>
            <person name="Hua S.X."/>
        </authorList>
    </citation>
    <scope>NUCLEOTIDE SEQUENCE [LARGE SCALE GENOMIC DNA]</scope>
    <source>
        <strain evidence="2 3">Marx 270</strain>
    </source>
</reference>
<dbReference type="HOGENOM" id="CLU_2628655_0_0_1"/>
<proteinExistence type="predicted"/>
<gene>
    <name evidence="2" type="ORF">M404DRAFT_138102</name>
</gene>
<dbReference type="InParanoid" id="A0A0C3PET8"/>
<dbReference type="OrthoDB" id="2692463at2759"/>
<evidence type="ECO:0000256" key="1">
    <source>
        <dbReference type="SAM" id="MobiDB-lite"/>
    </source>
</evidence>
<dbReference type="AlphaFoldDB" id="A0A0C3PET8"/>
<feature type="compositionally biased region" description="Polar residues" evidence="1">
    <location>
        <begin position="50"/>
        <end position="72"/>
    </location>
</feature>
<sequence>FKQMGSNEQAVWGEFVKKVEGKLMTMPKLTGGRDEEGMSHKVSAALNPDMNPNSSTHETMDQSHTNSWSGKFSHTLGL</sequence>
<evidence type="ECO:0000313" key="2">
    <source>
        <dbReference type="EMBL" id="KIO06766.1"/>
    </source>
</evidence>
<feature type="non-terminal residue" evidence="2">
    <location>
        <position position="1"/>
    </location>
</feature>
<keyword evidence="3" id="KW-1185">Reference proteome</keyword>
<dbReference type="EMBL" id="KN831962">
    <property type="protein sequence ID" value="KIO06766.1"/>
    <property type="molecule type" value="Genomic_DNA"/>
</dbReference>
<feature type="region of interest" description="Disordered" evidence="1">
    <location>
        <begin position="44"/>
        <end position="78"/>
    </location>
</feature>
<organism evidence="2 3">
    <name type="scientific">Pisolithus tinctorius Marx 270</name>
    <dbReference type="NCBI Taxonomy" id="870435"/>
    <lineage>
        <taxon>Eukaryota</taxon>
        <taxon>Fungi</taxon>
        <taxon>Dikarya</taxon>
        <taxon>Basidiomycota</taxon>
        <taxon>Agaricomycotina</taxon>
        <taxon>Agaricomycetes</taxon>
        <taxon>Agaricomycetidae</taxon>
        <taxon>Boletales</taxon>
        <taxon>Sclerodermatineae</taxon>
        <taxon>Pisolithaceae</taxon>
        <taxon>Pisolithus</taxon>
    </lineage>
</organism>
<dbReference type="Proteomes" id="UP000054217">
    <property type="component" value="Unassembled WGS sequence"/>
</dbReference>
<protein>
    <submittedName>
        <fullName evidence="2">Uncharacterized protein</fullName>
    </submittedName>
</protein>